<evidence type="ECO:0000313" key="2">
    <source>
        <dbReference type="Proteomes" id="UP000789342"/>
    </source>
</evidence>
<dbReference type="Proteomes" id="UP000789342">
    <property type="component" value="Unassembled WGS sequence"/>
</dbReference>
<keyword evidence="2" id="KW-1185">Reference proteome</keyword>
<dbReference type="EMBL" id="CAJVPV010026994">
    <property type="protein sequence ID" value="CAG8733024.1"/>
    <property type="molecule type" value="Genomic_DNA"/>
</dbReference>
<name>A0A9N9IGB7_9GLOM</name>
<comment type="caution">
    <text evidence="1">The sequence shown here is derived from an EMBL/GenBank/DDBJ whole genome shotgun (WGS) entry which is preliminary data.</text>
</comment>
<feature type="non-terminal residue" evidence="1">
    <location>
        <position position="76"/>
    </location>
</feature>
<sequence length="76" mass="8895">MFDELEYKNKEVEEEEGYYIEKQSREEETICKEILGPVIYLATLEEIPTPEEEKELAIVGSKVDLDDLIKEEQIEA</sequence>
<protein>
    <submittedName>
        <fullName evidence="1">11118_t:CDS:1</fullName>
    </submittedName>
</protein>
<gene>
    <name evidence="1" type="ORF">AMORRO_LOCUS14166</name>
</gene>
<accession>A0A9N9IGB7</accession>
<dbReference type="AlphaFoldDB" id="A0A9N9IGB7"/>
<evidence type="ECO:0000313" key="1">
    <source>
        <dbReference type="EMBL" id="CAG8733024.1"/>
    </source>
</evidence>
<proteinExistence type="predicted"/>
<organism evidence="1 2">
    <name type="scientific">Acaulospora morrowiae</name>
    <dbReference type="NCBI Taxonomy" id="94023"/>
    <lineage>
        <taxon>Eukaryota</taxon>
        <taxon>Fungi</taxon>
        <taxon>Fungi incertae sedis</taxon>
        <taxon>Mucoromycota</taxon>
        <taxon>Glomeromycotina</taxon>
        <taxon>Glomeromycetes</taxon>
        <taxon>Diversisporales</taxon>
        <taxon>Acaulosporaceae</taxon>
        <taxon>Acaulospora</taxon>
    </lineage>
</organism>
<reference evidence="1" key="1">
    <citation type="submission" date="2021-06" db="EMBL/GenBank/DDBJ databases">
        <authorList>
            <person name="Kallberg Y."/>
            <person name="Tangrot J."/>
            <person name="Rosling A."/>
        </authorList>
    </citation>
    <scope>NUCLEOTIDE SEQUENCE</scope>
    <source>
        <strain evidence="1">CL551</strain>
    </source>
</reference>